<feature type="non-terminal residue" evidence="2">
    <location>
        <position position="1"/>
    </location>
</feature>
<feature type="region of interest" description="Disordered" evidence="1">
    <location>
        <begin position="1"/>
        <end position="49"/>
    </location>
</feature>
<organism evidence="2 3">
    <name type="scientific">Rotaria magnacalcarata</name>
    <dbReference type="NCBI Taxonomy" id="392030"/>
    <lineage>
        <taxon>Eukaryota</taxon>
        <taxon>Metazoa</taxon>
        <taxon>Spiralia</taxon>
        <taxon>Gnathifera</taxon>
        <taxon>Rotifera</taxon>
        <taxon>Eurotatoria</taxon>
        <taxon>Bdelloidea</taxon>
        <taxon>Philodinida</taxon>
        <taxon>Philodinidae</taxon>
        <taxon>Rotaria</taxon>
    </lineage>
</organism>
<name>A0A8S3G0U5_9BILA</name>
<evidence type="ECO:0000256" key="1">
    <source>
        <dbReference type="SAM" id="MobiDB-lite"/>
    </source>
</evidence>
<reference evidence="2" key="1">
    <citation type="submission" date="2021-02" db="EMBL/GenBank/DDBJ databases">
        <authorList>
            <person name="Nowell W R."/>
        </authorList>
    </citation>
    <scope>NUCLEOTIDE SEQUENCE</scope>
</reference>
<accession>A0A8S3G0U5</accession>
<dbReference type="EMBL" id="CAJOBJ010285240">
    <property type="protein sequence ID" value="CAF5148213.1"/>
    <property type="molecule type" value="Genomic_DNA"/>
</dbReference>
<feature type="compositionally biased region" description="Basic residues" evidence="1">
    <location>
        <begin position="40"/>
        <end position="49"/>
    </location>
</feature>
<proteinExistence type="predicted"/>
<evidence type="ECO:0000313" key="3">
    <source>
        <dbReference type="Proteomes" id="UP000681720"/>
    </source>
</evidence>
<protein>
    <submittedName>
        <fullName evidence="2">Uncharacterized protein</fullName>
    </submittedName>
</protein>
<dbReference type="Proteomes" id="UP000681720">
    <property type="component" value="Unassembled WGS sequence"/>
</dbReference>
<feature type="non-terminal residue" evidence="2">
    <location>
        <position position="49"/>
    </location>
</feature>
<dbReference type="AlphaFoldDB" id="A0A8S3G0U5"/>
<sequence>FVFHSSTKRRLDENENVEEPTADSTTAPADSGSFESQAAAKKKAALRNV</sequence>
<comment type="caution">
    <text evidence="2">The sequence shown here is derived from an EMBL/GenBank/DDBJ whole genome shotgun (WGS) entry which is preliminary data.</text>
</comment>
<gene>
    <name evidence="2" type="ORF">GIL414_LOCUS64909</name>
</gene>
<feature type="compositionally biased region" description="Polar residues" evidence="1">
    <location>
        <begin position="22"/>
        <end position="36"/>
    </location>
</feature>
<evidence type="ECO:0000313" key="2">
    <source>
        <dbReference type="EMBL" id="CAF5148213.1"/>
    </source>
</evidence>